<accession>A0A8H9M668</accession>
<reference evidence="2" key="1">
    <citation type="journal article" date="2019" name="Int. J. Syst. Evol. Microbiol.">
        <title>The Global Catalogue of Microorganisms (GCM) 10K type strain sequencing project: providing services to taxonomists for standard genome sequencing and annotation.</title>
        <authorList>
            <consortium name="The Broad Institute Genomics Platform"/>
            <consortium name="The Broad Institute Genome Sequencing Center for Infectious Disease"/>
            <person name="Wu L."/>
            <person name="Ma J."/>
        </authorList>
    </citation>
    <scope>NUCLEOTIDE SEQUENCE [LARGE SCALE GENOMIC DNA]</scope>
    <source>
        <strain evidence="2">KCTC 42083</strain>
    </source>
</reference>
<proteinExistence type="predicted"/>
<dbReference type="EMBL" id="BMZN01000004">
    <property type="protein sequence ID" value="GHC52335.1"/>
    <property type="molecule type" value="Genomic_DNA"/>
</dbReference>
<organism evidence="1 2">
    <name type="scientific">Alcaligenes pakistanensis</name>
    <dbReference type="NCBI Taxonomy" id="1482717"/>
    <lineage>
        <taxon>Bacteria</taxon>
        <taxon>Pseudomonadati</taxon>
        <taxon>Pseudomonadota</taxon>
        <taxon>Betaproteobacteria</taxon>
        <taxon>Burkholderiales</taxon>
        <taxon>Alcaligenaceae</taxon>
        <taxon>Alcaligenes</taxon>
    </lineage>
</organism>
<name>A0A8H9M668_9BURK</name>
<protein>
    <submittedName>
        <fullName evidence="1">Uncharacterized protein</fullName>
    </submittedName>
</protein>
<sequence length="68" mass="8048">MEWSYWRAFRELSTERPGGLTTGPIPWSAIEKYAERKPGLNPDTFLLLMREMDDVYLFHQTNEKPSSR</sequence>
<keyword evidence="2" id="KW-1185">Reference proteome</keyword>
<dbReference type="Pfam" id="PF23812">
    <property type="entry name" value="Phage_TAC_18"/>
    <property type="match status" value="1"/>
</dbReference>
<comment type="caution">
    <text evidence="1">The sequence shown here is derived from an EMBL/GenBank/DDBJ whole genome shotgun (WGS) entry which is preliminary data.</text>
</comment>
<dbReference type="Proteomes" id="UP000608923">
    <property type="component" value="Unassembled WGS sequence"/>
</dbReference>
<gene>
    <name evidence="1" type="ORF">GCM10010096_25510</name>
</gene>
<evidence type="ECO:0000313" key="1">
    <source>
        <dbReference type="EMBL" id="GHC52335.1"/>
    </source>
</evidence>
<dbReference type="InterPro" id="IPR056919">
    <property type="entry name" value="Phage_TAC_18"/>
</dbReference>
<dbReference type="AlphaFoldDB" id="A0A8H9M668"/>
<evidence type="ECO:0000313" key="2">
    <source>
        <dbReference type="Proteomes" id="UP000608923"/>
    </source>
</evidence>